<feature type="domain" description="Alpha-L-fucosidase C-terminal" evidence="1">
    <location>
        <begin position="42"/>
        <end position="121"/>
    </location>
</feature>
<reference evidence="3" key="1">
    <citation type="submission" date="2022-11" db="UniProtKB">
        <authorList>
            <consortium name="WormBaseParasite"/>
        </authorList>
    </citation>
    <scope>IDENTIFICATION</scope>
</reference>
<organism evidence="2 3">
    <name type="scientific">Acrobeloides nanus</name>
    <dbReference type="NCBI Taxonomy" id="290746"/>
    <lineage>
        <taxon>Eukaryota</taxon>
        <taxon>Metazoa</taxon>
        <taxon>Ecdysozoa</taxon>
        <taxon>Nematoda</taxon>
        <taxon>Chromadorea</taxon>
        <taxon>Rhabditida</taxon>
        <taxon>Tylenchina</taxon>
        <taxon>Cephalobomorpha</taxon>
        <taxon>Cephaloboidea</taxon>
        <taxon>Cephalobidae</taxon>
        <taxon>Acrobeloides</taxon>
    </lineage>
</organism>
<protein>
    <submittedName>
        <fullName evidence="3">Alpha-L-fucosidase C-terminal domain-containing protein</fullName>
    </submittedName>
</protein>
<dbReference type="AlphaFoldDB" id="A0A914D730"/>
<dbReference type="InterPro" id="IPR031919">
    <property type="entry name" value="Fucosidase_C"/>
</dbReference>
<evidence type="ECO:0000313" key="3">
    <source>
        <dbReference type="WBParaSite" id="ACRNAN_scaffold1916.g27145.t1"/>
    </source>
</evidence>
<dbReference type="Pfam" id="PF16757">
    <property type="entry name" value="Fucosidase_C"/>
    <property type="match status" value="1"/>
</dbReference>
<keyword evidence="2" id="KW-1185">Reference proteome</keyword>
<evidence type="ECO:0000259" key="1">
    <source>
        <dbReference type="Pfam" id="PF16757"/>
    </source>
</evidence>
<accession>A0A914D730</accession>
<proteinExistence type="predicted"/>
<dbReference type="WBParaSite" id="ACRNAN_scaffold1916.g27145.t1">
    <property type="protein sequence ID" value="ACRNAN_scaffold1916.g27145.t1"/>
    <property type="gene ID" value="ACRNAN_scaffold1916.g27145"/>
</dbReference>
<sequence length="130" mass="14531">MIRAMELFGNFISIIYSLVDYRYTSQLRNSTGLDPYRLYNPQQQDNTIIYAFVLQYPDDNLVKLYHVIPASKTTVNLFGSSGLIPLSYSTPASLNGGIQLDITGIGWTKFPSPAAFVLKIEYAADQNVVP</sequence>
<evidence type="ECO:0000313" key="2">
    <source>
        <dbReference type="Proteomes" id="UP000887540"/>
    </source>
</evidence>
<dbReference type="Proteomes" id="UP000887540">
    <property type="component" value="Unplaced"/>
</dbReference>
<name>A0A914D730_9BILA</name>